<name>A0A438CG54_VITVI</name>
<comment type="similarity">
    <text evidence="2">Belongs to the oxygen-dependent FAD-linked oxidoreductase family.</text>
</comment>
<dbReference type="EMBL" id="QGNW01002244">
    <property type="protein sequence ID" value="RVW22197.1"/>
    <property type="molecule type" value="Genomic_DNA"/>
</dbReference>
<evidence type="ECO:0000256" key="2">
    <source>
        <dbReference type="ARBA" id="ARBA00005466"/>
    </source>
</evidence>
<comment type="cofactor">
    <cofactor evidence="1">
        <name>FAD</name>
        <dbReference type="ChEBI" id="CHEBI:57692"/>
    </cofactor>
</comment>
<keyword evidence="5" id="KW-0560">Oxidoreductase</keyword>
<dbReference type="Gene3D" id="3.30.465.10">
    <property type="match status" value="1"/>
</dbReference>
<reference evidence="7 8" key="1">
    <citation type="journal article" date="2018" name="PLoS Genet.">
        <title>Population sequencing reveals clonal diversity and ancestral inbreeding in the grapevine cultivar Chardonnay.</title>
        <authorList>
            <person name="Roach M.J."/>
            <person name="Johnson D.L."/>
            <person name="Bohlmann J."/>
            <person name="van Vuuren H.J."/>
            <person name="Jones S.J."/>
            <person name="Pretorius I.S."/>
            <person name="Schmidt S.A."/>
            <person name="Borneman A.R."/>
        </authorList>
    </citation>
    <scope>NUCLEOTIDE SEQUENCE [LARGE SCALE GENOMIC DNA]</scope>
    <source>
        <strain evidence="8">cv. Chardonnay</strain>
        <tissue evidence="7">Leaf</tissue>
    </source>
</reference>
<accession>A0A438CG54</accession>
<evidence type="ECO:0000256" key="1">
    <source>
        <dbReference type="ARBA" id="ARBA00001974"/>
    </source>
</evidence>
<dbReference type="Gene3D" id="3.40.462.10">
    <property type="entry name" value="FAD-linked oxidases, C-terminal domain"/>
    <property type="match status" value="2"/>
</dbReference>
<evidence type="ECO:0000256" key="5">
    <source>
        <dbReference type="ARBA" id="ARBA00023002"/>
    </source>
</evidence>
<dbReference type="InterPro" id="IPR016164">
    <property type="entry name" value="FAD-linked_Oxase-like_C"/>
</dbReference>
<dbReference type="GO" id="GO:0050660">
    <property type="term" value="F:flavin adenine dinucleotide binding"/>
    <property type="evidence" value="ECO:0007669"/>
    <property type="project" value="InterPro"/>
</dbReference>
<sequence>MAPHGVVVEMRSLNNCSRGSGISVTKNPISGSYADAGVSWTDYLYLTIGGTLSNAGISGQTFRHGPQISNVYEMDVLTGKGELVTCSKDTNSELFFAVKWIQMLYDDFSTFSRDQEHLISINGLDYLEGSLLMQNSSPNNWRSSFSPSEYPRISSLISKNGIIYCLEVVKYYDELTSHTVDEELQELLKGLNFLPGFVSQKMDHWNIPRLYPLIRNKKWDDRTSAVIPDEDIFYTVGLLHSSGADDWEPLENQNKENTEVL</sequence>
<dbReference type="InterPro" id="IPR050432">
    <property type="entry name" value="FAD-linked_Oxidoreductases_BP"/>
</dbReference>
<dbReference type="Proteomes" id="UP000288805">
    <property type="component" value="Unassembled WGS sequence"/>
</dbReference>
<dbReference type="InterPro" id="IPR016169">
    <property type="entry name" value="FAD-bd_PCMH_sub2"/>
</dbReference>
<dbReference type="PANTHER" id="PTHR13878">
    <property type="entry name" value="GULONOLACTONE OXIDASE"/>
    <property type="match status" value="1"/>
</dbReference>
<feature type="domain" description="Cytokinin dehydrogenase 1 FAD/cytokinin binding" evidence="6">
    <location>
        <begin position="98"/>
        <end position="200"/>
    </location>
</feature>
<evidence type="ECO:0000256" key="3">
    <source>
        <dbReference type="ARBA" id="ARBA00022630"/>
    </source>
</evidence>
<keyword evidence="4" id="KW-0274">FAD</keyword>
<evidence type="ECO:0000313" key="7">
    <source>
        <dbReference type="EMBL" id="RVW22197.1"/>
    </source>
</evidence>
<protein>
    <submittedName>
        <fullName evidence="7">Cytokinin dehydrogenase 3</fullName>
    </submittedName>
</protein>
<dbReference type="InterPro" id="IPR015345">
    <property type="entry name" value="Cytokinin_DH_FAD/cytokin-bd"/>
</dbReference>
<comment type="caution">
    <text evidence="7">The sequence shown here is derived from an EMBL/GenBank/DDBJ whole genome shotgun (WGS) entry which is preliminary data.</text>
</comment>
<dbReference type="SUPFAM" id="SSF55103">
    <property type="entry name" value="FAD-linked oxidases, C-terminal domain"/>
    <property type="match status" value="1"/>
</dbReference>
<dbReference type="SUPFAM" id="SSF56176">
    <property type="entry name" value="FAD-binding/transporter-associated domain-like"/>
    <property type="match status" value="1"/>
</dbReference>
<feature type="domain" description="Cytokinin dehydrogenase 1 FAD/cytokinin binding" evidence="6">
    <location>
        <begin position="210"/>
        <end position="256"/>
    </location>
</feature>
<dbReference type="Pfam" id="PF09265">
    <property type="entry name" value="Cytokin-bind"/>
    <property type="match status" value="2"/>
</dbReference>
<dbReference type="GO" id="GO:0009690">
    <property type="term" value="P:cytokinin metabolic process"/>
    <property type="evidence" value="ECO:0007669"/>
    <property type="project" value="InterPro"/>
</dbReference>
<dbReference type="InterPro" id="IPR016170">
    <property type="entry name" value="Cytok_DH_C_sf"/>
</dbReference>
<organism evidence="7 8">
    <name type="scientific">Vitis vinifera</name>
    <name type="common">Grape</name>
    <dbReference type="NCBI Taxonomy" id="29760"/>
    <lineage>
        <taxon>Eukaryota</taxon>
        <taxon>Viridiplantae</taxon>
        <taxon>Streptophyta</taxon>
        <taxon>Embryophyta</taxon>
        <taxon>Tracheophyta</taxon>
        <taxon>Spermatophyta</taxon>
        <taxon>Magnoliopsida</taxon>
        <taxon>eudicotyledons</taxon>
        <taxon>Gunneridae</taxon>
        <taxon>Pentapetalae</taxon>
        <taxon>rosids</taxon>
        <taxon>Vitales</taxon>
        <taxon>Vitaceae</taxon>
        <taxon>Viteae</taxon>
        <taxon>Vitis</taxon>
    </lineage>
</organism>
<keyword evidence="3" id="KW-0285">Flavoprotein</keyword>
<evidence type="ECO:0000313" key="8">
    <source>
        <dbReference type="Proteomes" id="UP000288805"/>
    </source>
</evidence>
<dbReference type="InterPro" id="IPR036318">
    <property type="entry name" value="FAD-bd_PCMH-like_sf"/>
</dbReference>
<dbReference type="PANTHER" id="PTHR13878:SF127">
    <property type="entry name" value="CYTOKININ DEHYDROGENASE 3"/>
    <property type="match status" value="1"/>
</dbReference>
<proteinExistence type="inferred from homology"/>
<dbReference type="GO" id="GO:0019139">
    <property type="term" value="F:cytokinin dehydrogenase activity"/>
    <property type="evidence" value="ECO:0007669"/>
    <property type="project" value="InterPro"/>
</dbReference>
<gene>
    <name evidence="7" type="primary">CKX3_4</name>
    <name evidence="7" type="ORF">CK203_106575</name>
</gene>
<evidence type="ECO:0000259" key="6">
    <source>
        <dbReference type="Pfam" id="PF09265"/>
    </source>
</evidence>
<evidence type="ECO:0000256" key="4">
    <source>
        <dbReference type="ARBA" id="ARBA00022827"/>
    </source>
</evidence>
<dbReference type="AlphaFoldDB" id="A0A438CG54"/>